<evidence type="ECO:0000313" key="4">
    <source>
        <dbReference type="Proteomes" id="UP000051643"/>
    </source>
</evidence>
<keyword evidence="1" id="KW-0812">Transmembrane</keyword>
<comment type="caution">
    <text evidence="3">The sequence shown here is derived from an EMBL/GenBank/DDBJ whole genome shotgun (WGS) entry which is preliminary data.</text>
</comment>
<dbReference type="OrthoDB" id="5298381at2"/>
<feature type="transmembrane region" description="Helical" evidence="1">
    <location>
        <begin position="119"/>
        <end position="137"/>
    </location>
</feature>
<sequence>MNQLPDFWRTEVFHPLSVHFPIAILLVAFLFKLIALGSAKDLWKQGGTFLLLLGTIGVWIAIYTGNLADGIVSRKICDPTVLKEHQNLAYVTAWLFTASLLIDLLKFSKIRFLTKKKSILSILCIITLSIGSGYLMYVGHLGATLVYQQGAGVYQPSEDCAEFN</sequence>
<name>A0A0Q9ZBT4_9FLAO</name>
<evidence type="ECO:0000313" key="3">
    <source>
        <dbReference type="EMBL" id="KRG30512.1"/>
    </source>
</evidence>
<feature type="transmembrane region" description="Helical" evidence="1">
    <location>
        <begin position="88"/>
        <end position="107"/>
    </location>
</feature>
<dbReference type="STRING" id="270918.APR42_01200"/>
<keyword evidence="1" id="KW-0472">Membrane</keyword>
<dbReference type="AlphaFoldDB" id="A0A0Q9ZBT4"/>
<reference evidence="3" key="1">
    <citation type="submission" date="2015-10" db="EMBL/GenBank/DDBJ databases">
        <title>Draft genome sequence of Salegentibacter mishustinae KCTC 12263.</title>
        <authorList>
            <person name="Lin W."/>
            <person name="Zheng Q."/>
        </authorList>
    </citation>
    <scope>NUCLEOTIDE SEQUENCE [LARGE SCALE GENOMIC DNA]</scope>
    <source>
        <strain evidence="3">KCTC 12263</strain>
    </source>
</reference>
<accession>A0A0Q9ZBT4</accession>
<keyword evidence="1" id="KW-1133">Transmembrane helix</keyword>
<feature type="transmembrane region" description="Helical" evidence="1">
    <location>
        <begin position="47"/>
        <end position="68"/>
    </location>
</feature>
<dbReference type="Pfam" id="PF09990">
    <property type="entry name" value="DUF2231"/>
    <property type="match status" value="1"/>
</dbReference>
<keyword evidence="4" id="KW-1185">Reference proteome</keyword>
<dbReference type="InterPro" id="IPR019251">
    <property type="entry name" value="DUF2231_TM"/>
</dbReference>
<evidence type="ECO:0000256" key="1">
    <source>
        <dbReference type="SAM" id="Phobius"/>
    </source>
</evidence>
<dbReference type="Proteomes" id="UP000051643">
    <property type="component" value="Unassembled WGS sequence"/>
</dbReference>
<dbReference type="RefSeq" id="WP_057480337.1">
    <property type="nucleotide sequence ID" value="NZ_BMWR01000002.1"/>
</dbReference>
<protein>
    <recommendedName>
        <fullName evidence="2">DUF2231 domain-containing protein</fullName>
    </recommendedName>
</protein>
<evidence type="ECO:0000259" key="2">
    <source>
        <dbReference type="Pfam" id="PF09990"/>
    </source>
</evidence>
<proteinExistence type="predicted"/>
<gene>
    <name evidence="3" type="ORF">APR42_01200</name>
</gene>
<organism evidence="3 4">
    <name type="scientific">Salegentibacter mishustinae</name>
    <dbReference type="NCBI Taxonomy" id="270918"/>
    <lineage>
        <taxon>Bacteria</taxon>
        <taxon>Pseudomonadati</taxon>
        <taxon>Bacteroidota</taxon>
        <taxon>Flavobacteriia</taxon>
        <taxon>Flavobacteriales</taxon>
        <taxon>Flavobacteriaceae</taxon>
        <taxon>Salegentibacter</taxon>
    </lineage>
</organism>
<dbReference type="EMBL" id="LKTP01000001">
    <property type="protein sequence ID" value="KRG30512.1"/>
    <property type="molecule type" value="Genomic_DNA"/>
</dbReference>
<feature type="domain" description="DUF2231" evidence="2">
    <location>
        <begin position="13"/>
        <end position="153"/>
    </location>
</feature>
<feature type="transmembrane region" description="Helical" evidence="1">
    <location>
        <begin position="12"/>
        <end position="35"/>
    </location>
</feature>